<reference evidence="1" key="2">
    <citation type="journal article" date="2017" name="Nat. Commun.">
        <title>Single-virus genomics reveals hidden cosmopolitan and abundant viruses.</title>
        <authorList>
            <person name="Martinez-Hernandez F."/>
            <person name="Fornas O."/>
            <person name="Lluesma Gomez M."/>
            <person name="Bolduc B."/>
            <person name="de la Cruz Pena M.J."/>
            <person name="Martinez J.M."/>
            <person name="Anton J."/>
            <person name="Gasol J.M."/>
            <person name="Rosselli R."/>
            <person name="Rodriguez-Valera F."/>
            <person name="Sullivan M.B."/>
            <person name="Acinas S.G."/>
            <person name="Martinez-Garcia M."/>
        </authorList>
    </citation>
    <scope>NUCLEOTIDE SEQUENCE</scope>
</reference>
<dbReference type="SUPFAM" id="SSF56731">
    <property type="entry name" value="DNA primase core"/>
    <property type="match status" value="1"/>
</dbReference>
<dbReference type="InterPro" id="IPR034154">
    <property type="entry name" value="TOPRIM_DnaG/twinkle"/>
</dbReference>
<name>A0A218MLW9_9VIRU</name>
<dbReference type="CDD" id="cd01029">
    <property type="entry name" value="TOPRIM_primases"/>
    <property type="match status" value="1"/>
</dbReference>
<organism evidence="1">
    <name type="scientific">uncultured virus</name>
    <dbReference type="NCBI Taxonomy" id="340016"/>
    <lineage>
        <taxon>Viruses</taxon>
        <taxon>environmental samples</taxon>
    </lineage>
</organism>
<dbReference type="EMBL" id="KY052823">
    <property type="protein sequence ID" value="ASF00241.1"/>
    <property type="molecule type" value="Genomic_DNA"/>
</dbReference>
<accession>A0A218MLW9</accession>
<protein>
    <submittedName>
        <fullName evidence="1">Putative DNA primase</fullName>
    </submittedName>
</protein>
<evidence type="ECO:0000313" key="1">
    <source>
        <dbReference type="EMBL" id="ASF00241.1"/>
    </source>
</evidence>
<proteinExistence type="predicted"/>
<reference evidence="1" key="1">
    <citation type="submission" date="2016-10" db="EMBL/GenBank/DDBJ databases">
        <authorList>
            <person name="Varghese N."/>
        </authorList>
    </citation>
    <scope>NUCLEOTIDE SEQUENCE</scope>
</reference>
<sequence length="269" mass="31142">MNYKQQLAVVQGLSIQADTQTRMDCPFCNGRNTFSVDTTDNKLSWYCFHASCSAKGKKEGEKNMQYVERVFHGNKELHIEDINFKIPDSFQSIYSNEKAMRWLSNNNCWESWSWGRADFKYDVKQDRVVFLVKNRISHKIVGAVGRALNKNDFPKWYMYGNKNVPFKCGDCEDSVIVEDCPSACAVSNILTGIAIMGTKLKDIQKSHLKPYKNLYICLDRDATTKAYDMAKDLRSSGFDNVIVKPLEDDLKYYNTEQVREIFYDRKTND</sequence>